<keyword evidence="2" id="KW-0378">Hydrolase</keyword>
<comment type="caution">
    <text evidence="2">The sequence shown here is derived from an EMBL/GenBank/DDBJ whole genome shotgun (WGS) entry which is preliminary data.</text>
</comment>
<evidence type="ECO:0000313" key="3">
    <source>
        <dbReference type="Proteomes" id="UP000187412"/>
    </source>
</evidence>
<evidence type="ECO:0000259" key="1">
    <source>
        <dbReference type="Pfam" id="PF00561"/>
    </source>
</evidence>
<accession>A0ABX3HRS9</accession>
<proteinExistence type="predicted"/>
<evidence type="ECO:0000313" key="2">
    <source>
        <dbReference type="EMBL" id="OMD52541.1"/>
    </source>
</evidence>
<dbReference type="InterPro" id="IPR050266">
    <property type="entry name" value="AB_hydrolase_sf"/>
</dbReference>
<gene>
    <name evidence="2" type="ORF">BSK56_03830</name>
</gene>
<keyword evidence="3" id="KW-1185">Reference proteome</keyword>
<protein>
    <submittedName>
        <fullName evidence="2">Alpha/beta hydrolase</fullName>
    </submittedName>
</protein>
<dbReference type="PANTHER" id="PTHR43798">
    <property type="entry name" value="MONOACYLGLYCEROL LIPASE"/>
    <property type="match status" value="1"/>
</dbReference>
<dbReference type="GO" id="GO:0016787">
    <property type="term" value="F:hydrolase activity"/>
    <property type="evidence" value="ECO:0007669"/>
    <property type="project" value="UniProtKB-KW"/>
</dbReference>
<feature type="domain" description="AB hydrolase-1" evidence="1">
    <location>
        <begin position="69"/>
        <end position="178"/>
    </location>
</feature>
<dbReference type="InterPro" id="IPR000073">
    <property type="entry name" value="AB_hydrolase_1"/>
</dbReference>
<dbReference type="Gene3D" id="3.40.50.1820">
    <property type="entry name" value="alpha/beta hydrolase"/>
    <property type="match status" value="1"/>
</dbReference>
<sequence length="329" mass="36955">MEEKKKKKIKFWRIVRSIILLLLVVLILGVVANMLVTKYEQKRYPAWGQLVEVSGKKMHVYTKGETGNTIVLLSGLGTAAPVLDFEPLMNELAQNNRVVVVEPFGSGWSERTSKQRTVENIVEEWRTALQKANVKGPYILMPHSVSGIYSMYYANKYPSEVKAVIGIDPTLPQAVEYFKESAPAMPKYLSMAAPTGLVRLATYVSPKNVLPISADGTYSDENLKLTKILTAWNAYNKNVVNEASEINNNIKKTKNLSFPSNVPVMIFTTKPDKVNEEGKSNITFYETQLKNVASNKLVVLEGHHYLHWTHSKKISEEVNEFLAAYAGNK</sequence>
<dbReference type="SUPFAM" id="SSF53474">
    <property type="entry name" value="alpha/beta-Hydrolases"/>
    <property type="match status" value="1"/>
</dbReference>
<name>A0ABX3HRS9_PAEBO</name>
<reference evidence="2 3" key="1">
    <citation type="submission" date="2016-10" db="EMBL/GenBank/DDBJ databases">
        <title>Paenibacillus species isolates.</title>
        <authorList>
            <person name="Beno S.M."/>
        </authorList>
    </citation>
    <scope>NUCLEOTIDE SEQUENCE [LARGE SCALE GENOMIC DNA]</scope>
    <source>
        <strain evidence="2 3">FSL H7-0744</strain>
    </source>
</reference>
<dbReference type="Pfam" id="PF00561">
    <property type="entry name" value="Abhydrolase_1"/>
    <property type="match status" value="1"/>
</dbReference>
<dbReference type="PANTHER" id="PTHR43798:SF33">
    <property type="entry name" value="HYDROLASE, PUTATIVE (AFU_ORTHOLOGUE AFUA_2G14860)-RELATED"/>
    <property type="match status" value="1"/>
</dbReference>
<dbReference type="RefSeq" id="WP_083675480.1">
    <property type="nucleotide sequence ID" value="NZ_MPTB01000003.1"/>
</dbReference>
<dbReference type="InterPro" id="IPR029058">
    <property type="entry name" value="AB_hydrolase_fold"/>
</dbReference>
<dbReference type="Proteomes" id="UP000187412">
    <property type="component" value="Unassembled WGS sequence"/>
</dbReference>
<dbReference type="EMBL" id="MPTB01000003">
    <property type="protein sequence ID" value="OMD52541.1"/>
    <property type="molecule type" value="Genomic_DNA"/>
</dbReference>
<organism evidence="2 3">
    <name type="scientific">Paenibacillus borealis</name>
    <dbReference type="NCBI Taxonomy" id="160799"/>
    <lineage>
        <taxon>Bacteria</taxon>
        <taxon>Bacillati</taxon>
        <taxon>Bacillota</taxon>
        <taxon>Bacilli</taxon>
        <taxon>Bacillales</taxon>
        <taxon>Paenibacillaceae</taxon>
        <taxon>Paenibacillus</taxon>
    </lineage>
</organism>